<protein>
    <submittedName>
        <fullName evidence="2">Uncharacterized protein</fullName>
    </submittedName>
</protein>
<reference evidence="2 3" key="1">
    <citation type="submission" date="2024-01" db="EMBL/GenBank/DDBJ databases">
        <title>The genomes of 5 underutilized Papilionoideae crops provide insights into root nodulation and disease resistanc.</title>
        <authorList>
            <person name="Jiang F."/>
        </authorList>
    </citation>
    <scope>NUCLEOTIDE SEQUENCE [LARGE SCALE GENOMIC DNA]</scope>
    <source>
        <strain evidence="2">LVBAO_FW01</strain>
        <tissue evidence="2">Leaves</tissue>
    </source>
</reference>
<comment type="caution">
    <text evidence="2">The sequence shown here is derived from an EMBL/GenBank/DDBJ whole genome shotgun (WGS) entry which is preliminary data.</text>
</comment>
<evidence type="ECO:0000313" key="3">
    <source>
        <dbReference type="Proteomes" id="UP001367508"/>
    </source>
</evidence>
<sequence length="71" mass="8069">MEETMNREWINEGSKLFSLRLRSENGDATETQERNRAKTKSKQHITTSEFCNVSISVKSPPSDGLSHTLQT</sequence>
<organism evidence="2 3">
    <name type="scientific">Canavalia gladiata</name>
    <name type="common">Sword bean</name>
    <name type="synonym">Dolichos gladiatus</name>
    <dbReference type="NCBI Taxonomy" id="3824"/>
    <lineage>
        <taxon>Eukaryota</taxon>
        <taxon>Viridiplantae</taxon>
        <taxon>Streptophyta</taxon>
        <taxon>Embryophyta</taxon>
        <taxon>Tracheophyta</taxon>
        <taxon>Spermatophyta</taxon>
        <taxon>Magnoliopsida</taxon>
        <taxon>eudicotyledons</taxon>
        <taxon>Gunneridae</taxon>
        <taxon>Pentapetalae</taxon>
        <taxon>rosids</taxon>
        <taxon>fabids</taxon>
        <taxon>Fabales</taxon>
        <taxon>Fabaceae</taxon>
        <taxon>Papilionoideae</taxon>
        <taxon>50 kb inversion clade</taxon>
        <taxon>NPAAA clade</taxon>
        <taxon>indigoferoid/millettioid clade</taxon>
        <taxon>Phaseoleae</taxon>
        <taxon>Canavalia</taxon>
    </lineage>
</organism>
<feature type="region of interest" description="Disordered" evidence="1">
    <location>
        <begin position="23"/>
        <end position="45"/>
    </location>
</feature>
<dbReference type="Proteomes" id="UP001367508">
    <property type="component" value="Unassembled WGS sequence"/>
</dbReference>
<name>A0AAN9L4F6_CANGL</name>
<dbReference type="EMBL" id="JAYMYQ010000005">
    <property type="protein sequence ID" value="KAK7328994.1"/>
    <property type="molecule type" value="Genomic_DNA"/>
</dbReference>
<proteinExistence type="predicted"/>
<evidence type="ECO:0000256" key="1">
    <source>
        <dbReference type="SAM" id="MobiDB-lite"/>
    </source>
</evidence>
<keyword evidence="3" id="KW-1185">Reference proteome</keyword>
<gene>
    <name evidence="2" type="ORF">VNO77_23138</name>
</gene>
<accession>A0AAN9L4F6</accession>
<feature type="compositionally biased region" description="Basic and acidic residues" evidence="1">
    <location>
        <begin position="23"/>
        <end position="36"/>
    </location>
</feature>
<dbReference type="AlphaFoldDB" id="A0AAN9L4F6"/>
<evidence type="ECO:0000313" key="2">
    <source>
        <dbReference type="EMBL" id="KAK7328994.1"/>
    </source>
</evidence>